<dbReference type="Proteomes" id="UP001060215">
    <property type="component" value="Chromosome 1"/>
</dbReference>
<organism evidence="1 2">
    <name type="scientific">Camellia lanceoleosa</name>
    <dbReference type="NCBI Taxonomy" id="1840588"/>
    <lineage>
        <taxon>Eukaryota</taxon>
        <taxon>Viridiplantae</taxon>
        <taxon>Streptophyta</taxon>
        <taxon>Embryophyta</taxon>
        <taxon>Tracheophyta</taxon>
        <taxon>Spermatophyta</taxon>
        <taxon>Magnoliopsida</taxon>
        <taxon>eudicotyledons</taxon>
        <taxon>Gunneridae</taxon>
        <taxon>Pentapetalae</taxon>
        <taxon>asterids</taxon>
        <taxon>Ericales</taxon>
        <taxon>Theaceae</taxon>
        <taxon>Camellia</taxon>
    </lineage>
</organism>
<name>A0ACC0IYJ0_9ERIC</name>
<keyword evidence="2" id="KW-1185">Reference proteome</keyword>
<evidence type="ECO:0000313" key="2">
    <source>
        <dbReference type="Proteomes" id="UP001060215"/>
    </source>
</evidence>
<reference evidence="1 2" key="1">
    <citation type="journal article" date="2022" name="Plant J.">
        <title>Chromosome-level genome of Camellia lanceoleosa provides a valuable resource for understanding genome evolution and self-incompatibility.</title>
        <authorList>
            <person name="Gong W."/>
            <person name="Xiao S."/>
            <person name="Wang L."/>
            <person name="Liao Z."/>
            <person name="Chang Y."/>
            <person name="Mo W."/>
            <person name="Hu G."/>
            <person name="Li W."/>
            <person name="Zhao G."/>
            <person name="Zhu H."/>
            <person name="Hu X."/>
            <person name="Ji K."/>
            <person name="Xiang X."/>
            <person name="Song Q."/>
            <person name="Yuan D."/>
            <person name="Jin S."/>
            <person name="Zhang L."/>
        </authorList>
    </citation>
    <scope>NUCLEOTIDE SEQUENCE [LARGE SCALE GENOMIC DNA]</scope>
    <source>
        <strain evidence="1">SQ_2022a</strain>
    </source>
</reference>
<accession>A0ACC0IYJ0</accession>
<evidence type="ECO:0000313" key="1">
    <source>
        <dbReference type="EMBL" id="KAI8029760.1"/>
    </source>
</evidence>
<protein>
    <submittedName>
        <fullName evidence="1">Uncharacterized protein</fullName>
    </submittedName>
</protein>
<proteinExistence type="predicted"/>
<gene>
    <name evidence="1" type="ORF">LOK49_LG01G03792</name>
</gene>
<sequence length="103" mass="12034">MQYRRFSLKKLRHASRLLPEMRKDDYTVKEKPTLIEDMQGGPDCIVLKNLDTDSIRITGSVLSQSIASLLKVGLGQQWQIVLLVHVHYVALTLLWFVYLIWFF</sequence>
<dbReference type="EMBL" id="CM045758">
    <property type="protein sequence ID" value="KAI8029760.1"/>
    <property type="molecule type" value="Genomic_DNA"/>
</dbReference>
<comment type="caution">
    <text evidence="1">The sequence shown here is derived from an EMBL/GenBank/DDBJ whole genome shotgun (WGS) entry which is preliminary data.</text>
</comment>